<sequence length="298" mass="32585">MPFYQKGVFLYKGNHDKNVTSKKLAQTLPAIGQAVKELKVIQTETINEVKEVCKAAAGEADILFILGGDGTVHECVNSIAELEKRPVISILPGGTSNDFSRMLNIPQNLQAAAEAITDGEIIDVDLGKSNDRYFLNFWGIGLVSETSQNTNENFKKSFGILSYFLSTLQTINQVEPFSYEITADGKILEGEAVMIIVLNGKFLGTRELPIPTVSPTDGKLDVLVVKNSSLASFRELLSMNNPETIADELTELTHIQAEQVKVAADEKKEIDMDGEMKGETPGEITVLPGHLKMIKAIQ</sequence>
<dbReference type="PANTHER" id="PTHR12358:SF107">
    <property type="entry name" value="LIPID KINASE BMRU-RELATED"/>
    <property type="match status" value="1"/>
</dbReference>
<keyword evidence="9" id="KW-0594">Phospholipid biosynthesis</keyword>
<dbReference type="GO" id="GO:0005524">
    <property type="term" value="F:ATP binding"/>
    <property type="evidence" value="ECO:0007669"/>
    <property type="project" value="UniProtKB-KW"/>
</dbReference>
<evidence type="ECO:0000256" key="9">
    <source>
        <dbReference type="ARBA" id="ARBA00023209"/>
    </source>
</evidence>
<organism evidence="12 13">
    <name type="scientific">Virgibacillus indicus</name>
    <dbReference type="NCBI Taxonomy" id="2024554"/>
    <lineage>
        <taxon>Bacteria</taxon>
        <taxon>Bacillati</taxon>
        <taxon>Bacillota</taxon>
        <taxon>Bacilli</taxon>
        <taxon>Bacillales</taxon>
        <taxon>Bacillaceae</taxon>
        <taxon>Virgibacillus</taxon>
    </lineage>
</organism>
<evidence type="ECO:0000259" key="11">
    <source>
        <dbReference type="PROSITE" id="PS50146"/>
    </source>
</evidence>
<evidence type="ECO:0000256" key="8">
    <source>
        <dbReference type="ARBA" id="ARBA00023098"/>
    </source>
</evidence>
<evidence type="ECO:0000313" key="12">
    <source>
        <dbReference type="EMBL" id="OZU89177.1"/>
    </source>
</evidence>
<comment type="cofactor">
    <cofactor evidence="1">
        <name>Mg(2+)</name>
        <dbReference type="ChEBI" id="CHEBI:18420"/>
    </cofactor>
</comment>
<dbReference type="GO" id="GO:0005886">
    <property type="term" value="C:plasma membrane"/>
    <property type="evidence" value="ECO:0007669"/>
    <property type="project" value="TreeGrafter"/>
</dbReference>
<keyword evidence="3" id="KW-0444">Lipid biosynthesis</keyword>
<keyword evidence="7" id="KW-0067">ATP-binding</keyword>
<dbReference type="Pfam" id="PF19279">
    <property type="entry name" value="YegS_C"/>
    <property type="match status" value="1"/>
</dbReference>
<dbReference type="InterPro" id="IPR050187">
    <property type="entry name" value="Lipid_Phosphate_FormReg"/>
</dbReference>
<dbReference type="SUPFAM" id="SSF111331">
    <property type="entry name" value="NAD kinase/diacylglycerol kinase-like"/>
    <property type="match status" value="1"/>
</dbReference>
<evidence type="ECO:0000256" key="7">
    <source>
        <dbReference type="ARBA" id="ARBA00022840"/>
    </source>
</evidence>
<evidence type="ECO:0000256" key="3">
    <source>
        <dbReference type="ARBA" id="ARBA00022516"/>
    </source>
</evidence>
<keyword evidence="5" id="KW-0547">Nucleotide-binding</keyword>
<keyword evidence="8" id="KW-0443">Lipid metabolism</keyword>
<dbReference type="PANTHER" id="PTHR12358">
    <property type="entry name" value="SPHINGOSINE KINASE"/>
    <property type="match status" value="1"/>
</dbReference>
<dbReference type="AlphaFoldDB" id="A0A265NBH2"/>
<name>A0A265NBH2_9BACI</name>
<comment type="similarity">
    <text evidence="2">Belongs to the diacylglycerol/lipid kinase family.</text>
</comment>
<dbReference type="InterPro" id="IPR045540">
    <property type="entry name" value="YegS/DAGK_C"/>
</dbReference>
<keyword evidence="4" id="KW-0808">Transferase</keyword>
<comment type="caution">
    <text evidence="12">The sequence shown here is derived from an EMBL/GenBank/DDBJ whole genome shotgun (WGS) entry which is preliminary data.</text>
</comment>
<reference evidence="12 13" key="1">
    <citation type="submission" date="2017-08" db="EMBL/GenBank/DDBJ databases">
        <title>Virgibacillus indicus sp. nov. and Virgibacillus profoundi sp. nov, two moderately halophilic bacteria isolated from marine sediment by using the Microfluidic Streak Plate.</title>
        <authorList>
            <person name="Xu B."/>
            <person name="Hu B."/>
            <person name="Wang J."/>
            <person name="Zhu Y."/>
            <person name="Huang L."/>
            <person name="Du W."/>
            <person name="Huang Y."/>
        </authorList>
    </citation>
    <scope>NUCLEOTIDE SEQUENCE [LARGE SCALE GENOMIC DNA]</scope>
    <source>
        <strain evidence="12 13">IO3-P2-C2</strain>
    </source>
</reference>
<gene>
    <name evidence="12" type="ORF">CIL03_09220</name>
</gene>
<proteinExistence type="inferred from homology"/>
<dbReference type="Gene3D" id="2.60.200.40">
    <property type="match status" value="1"/>
</dbReference>
<dbReference type="InterPro" id="IPR016064">
    <property type="entry name" value="NAD/diacylglycerol_kinase_sf"/>
</dbReference>
<keyword evidence="13" id="KW-1185">Reference proteome</keyword>
<dbReference type="InterPro" id="IPR017438">
    <property type="entry name" value="ATP-NAD_kinase_N"/>
</dbReference>
<dbReference type="Proteomes" id="UP000216498">
    <property type="component" value="Unassembled WGS sequence"/>
</dbReference>
<feature type="domain" description="DAGKc" evidence="11">
    <location>
        <begin position="37"/>
        <end position="133"/>
    </location>
</feature>
<accession>A0A265NBH2</accession>
<evidence type="ECO:0000313" key="13">
    <source>
        <dbReference type="Proteomes" id="UP000216498"/>
    </source>
</evidence>
<keyword evidence="10" id="KW-1208">Phospholipid metabolism</keyword>
<dbReference type="InterPro" id="IPR001206">
    <property type="entry name" value="Diacylglycerol_kinase_cat_dom"/>
</dbReference>
<evidence type="ECO:0000256" key="10">
    <source>
        <dbReference type="ARBA" id="ARBA00023264"/>
    </source>
</evidence>
<dbReference type="InterPro" id="IPR005218">
    <property type="entry name" value="Diacylglycerol/lipid_kinase"/>
</dbReference>
<dbReference type="EMBL" id="NPMS01000003">
    <property type="protein sequence ID" value="OZU89177.1"/>
    <property type="molecule type" value="Genomic_DNA"/>
</dbReference>
<dbReference type="NCBIfam" id="TIGR00147">
    <property type="entry name" value="YegS/Rv2252/BmrU family lipid kinase"/>
    <property type="match status" value="1"/>
</dbReference>
<protein>
    <submittedName>
        <fullName evidence="12">Diacylglycerol kinase</fullName>
    </submittedName>
</protein>
<dbReference type="Pfam" id="PF00781">
    <property type="entry name" value="DAGK_cat"/>
    <property type="match status" value="1"/>
</dbReference>
<dbReference type="RefSeq" id="WP_094885568.1">
    <property type="nucleotide sequence ID" value="NZ_NPMS01000003.1"/>
</dbReference>
<dbReference type="SMART" id="SM00046">
    <property type="entry name" value="DAGKc"/>
    <property type="match status" value="1"/>
</dbReference>
<dbReference type="GO" id="GO:0008654">
    <property type="term" value="P:phospholipid biosynthetic process"/>
    <property type="evidence" value="ECO:0007669"/>
    <property type="project" value="UniProtKB-KW"/>
</dbReference>
<dbReference type="OrthoDB" id="142078at2"/>
<evidence type="ECO:0000256" key="4">
    <source>
        <dbReference type="ARBA" id="ARBA00022679"/>
    </source>
</evidence>
<keyword evidence="6 12" id="KW-0418">Kinase</keyword>
<dbReference type="GO" id="GO:0004143">
    <property type="term" value="F:ATP-dependent diacylglycerol kinase activity"/>
    <property type="evidence" value="ECO:0007669"/>
    <property type="project" value="TreeGrafter"/>
</dbReference>
<evidence type="ECO:0000256" key="1">
    <source>
        <dbReference type="ARBA" id="ARBA00001946"/>
    </source>
</evidence>
<dbReference type="PROSITE" id="PS50146">
    <property type="entry name" value="DAGK"/>
    <property type="match status" value="1"/>
</dbReference>
<dbReference type="Gene3D" id="3.40.50.10330">
    <property type="entry name" value="Probable inorganic polyphosphate/atp-NAD kinase, domain 1"/>
    <property type="match status" value="1"/>
</dbReference>
<evidence type="ECO:0000256" key="6">
    <source>
        <dbReference type="ARBA" id="ARBA00022777"/>
    </source>
</evidence>
<evidence type="ECO:0000256" key="2">
    <source>
        <dbReference type="ARBA" id="ARBA00005983"/>
    </source>
</evidence>
<evidence type="ECO:0000256" key="5">
    <source>
        <dbReference type="ARBA" id="ARBA00022741"/>
    </source>
</evidence>